<dbReference type="GO" id="GO:0048278">
    <property type="term" value="P:vesicle docking"/>
    <property type="evidence" value="ECO:0007669"/>
    <property type="project" value="TreeGrafter"/>
</dbReference>
<dbReference type="GO" id="GO:0031201">
    <property type="term" value="C:SNARE complex"/>
    <property type="evidence" value="ECO:0007669"/>
    <property type="project" value="TreeGrafter"/>
</dbReference>
<comment type="similarity">
    <text evidence="2">Belongs to the syntaxin family.</text>
</comment>
<organism evidence="12">
    <name type="scientific">Dendroctonus ponderosae</name>
    <name type="common">Mountain pine beetle</name>
    <dbReference type="NCBI Taxonomy" id="77166"/>
    <lineage>
        <taxon>Eukaryota</taxon>
        <taxon>Metazoa</taxon>
        <taxon>Ecdysozoa</taxon>
        <taxon>Arthropoda</taxon>
        <taxon>Hexapoda</taxon>
        <taxon>Insecta</taxon>
        <taxon>Pterygota</taxon>
        <taxon>Neoptera</taxon>
        <taxon>Endopterygota</taxon>
        <taxon>Coleoptera</taxon>
        <taxon>Polyphaga</taxon>
        <taxon>Cucujiformia</taxon>
        <taxon>Curculionidae</taxon>
        <taxon>Scolytinae</taxon>
        <taxon>Dendroctonus</taxon>
    </lineage>
</organism>
<dbReference type="AlphaFoldDB" id="N6TYB0"/>
<dbReference type="GO" id="GO:0006887">
    <property type="term" value="P:exocytosis"/>
    <property type="evidence" value="ECO:0007669"/>
    <property type="project" value="TreeGrafter"/>
</dbReference>
<keyword evidence="3" id="KW-0813">Transport</keyword>
<evidence type="ECO:0000256" key="7">
    <source>
        <dbReference type="ARBA" id="ARBA00023136"/>
    </source>
</evidence>
<keyword evidence="8" id="KW-0175">Coiled coil</keyword>
<dbReference type="KEGG" id="dpa:109542008"/>
<keyword evidence="6 10" id="KW-1133">Transmembrane helix</keyword>
<protein>
    <recommendedName>
        <fullName evidence="11">t-SNARE coiled-coil homology domain-containing protein</fullName>
    </recommendedName>
</protein>
<dbReference type="EnsemblMetazoa" id="XM_019911031.1">
    <property type="protein sequence ID" value="XP_019766590.1"/>
    <property type="gene ID" value="LOC109542008"/>
</dbReference>
<dbReference type="GO" id="GO:0006906">
    <property type="term" value="P:vesicle fusion"/>
    <property type="evidence" value="ECO:0007669"/>
    <property type="project" value="TreeGrafter"/>
</dbReference>
<feature type="coiled-coil region" evidence="8">
    <location>
        <begin position="147"/>
        <end position="207"/>
    </location>
</feature>
<dbReference type="InterPro" id="IPR000727">
    <property type="entry name" value="T_SNARE_dom"/>
</dbReference>
<dbReference type="EMBL" id="KB741167">
    <property type="protein sequence ID" value="ENN73366.1"/>
    <property type="molecule type" value="Genomic_DNA"/>
</dbReference>
<dbReference type="InterPro" id="IPR045242">
    <property type="entry name" value="Syntaxin"/>
</dbReference>
<dbReference type="OrthoDB" id="10255013at2759"/>
<evidence type="ECO:0000259" key="11">
    <source>
        <dbReference type="PROSITE" id="PS50192"/>
    </source>
</evidence>
<accession>N6TYB0</accession>
<dbReference type="GO" id="GO:0012505">
    <property type="term" value="C:endomembrane system"/>
    <property type="evidence" value="ECO:0007669"/>
    <property type="project" value="TreeGrafter"/>
</dbReference>
<dbReference type="PANTHER" id="PTHR19957">
    <property type="entry name" value="SYNTAXIN"/>
    <property type="match status" value="1"/>
</dbReference>
<evidence type="ECO:0000256" key="5">
    <source>
        <dbReference type="ARBA" id="ARBA00022775"/>
    </source>
</evidence>
<evidence type="ECO:0000256" key="8">
    <source>
        <dbReference type="SAM" id="Coils"/>
    </source>
</evidence>
<evidence type="ECO:0000256" key="4">
    <source>
        <dbReference type="ARBA" id="ARBA00022692"/>
    </source>
</evidence>
<dbReference type="HOGENOM" id="CLU_970656_0_0_1"/>
<feature type="transmembrane region" description="Helical" evidence="10">
    <location>
        <begin position="268"/>
        <end position="286"/>
    </location>
</feature>
<evidence type="ECO:0000256" key="3">
    <source>
        <dbReference type="ARBA" id="ARBA00022448"/>
    </source>
</evidence>
<dbReference type="PROSITE" id="PS50192">
    <property type="entry name" value="T_SNARE"/>
    <property type="match status" value="1"/>
</dbReference>
<feature type="compositionally biased region" description="Basic and acidic residues" evidence="9">
    <location>
        <begin position="1"/>
        <end position="11"/>
    </location>
</feature>
<dbReference type="GO" id="GO:0005886">
    <property type="term" value="C:plasma membrane"/>
    <property type="evidence" value="ECO:0007669"/>
    <property type="project" value="TreeGrafter"/>
</dbReference>
<sequence>MARDRLQELRQKATNQQANGAAPSDEEAQPLTAPDLLATLEWAQVLRQWVETIEENVGALRAHLRQVEDFNTDQRALNEKIDALFQANASVAQRVHAKLRSFEAQLGDARSAAGRIQHIQYNTLKARFQTAFAQSNAQLEQLRHVKKAQLEAQLRAKGVRISEAELDQLLHEGGDLQVFTENILAETAEAKRVLQDLEDRHQQLLKIERMLADVRDLFLQMAILIDDQQEVIDRVEYQAELAQDFVGRGRDDLKKGRDKRSKYLKTKIIVIVALVLLTIIILALIFK</sequence>
<evidence type="ECO:0000256" key="6">
    <source>
        <dbReference type="ARBA" id="ARBA00022989"/>
    </source>
</evidence>
<dbReference type="Pfam" id="PF05739">
    <property type="entry name" value="SNARE"/>
    <property type="match status" value="1"/>
</dbReference>
<dbReference type="Gene3D" id="1.20.58.70">
    <property type="match status" value="1"/>
</dbReference>
<proteinExistence type="inferred from homology"/>
<keyword evidence="7 10" id="KW-0472">Membrane</keyword>
<keyword evidence="5" id="KW-0532">Neurotransmitter transport</keyword>
<evidence type="ECO:0000256" key="9">
    <source>
        <dbReference type="SAM" id="MobiDB-lite"/>
    </source>
</evidence>
<dbReference type="SMART" id="SM00397">
    <property type="entry name" value="t_SNARE"/>
    <property type="match status" value="1"/>
</dbReference>
<evidence type="ECO:0000313" key="13">
    <source>
        <dbReference type="EnsemblMetazoa" id="XP_019766590.1"/>
    </source>
</evidence>
<evidence type="ECO:0000313" key="14">
    <source>
        <dbReference type="Proteomes" id="UP000019118"/>
    </source>
</evidence>
<dbReference type="GO" id="GO:0005484">
    <property type="term" value="F:SNAP receptor activity"/>
    <property type="evidence" value="ECO:0007669"/>
    <property type="project" value="TreeGrafter"/>
</dbReference>
<name>N6TYB0_DENPD</name>
<keyword evidence="4 10" id="KW-0812">Transmembrane</keyword>
<reference evidence="13" key="2">
    <citation type="submission" date="2024-08" db="UniProtKB">
        <authorList>
            <consortium name="EnsemblMetazoa"/>
        </authorList>
    </citation>
    <scope>IDENTIFICATION</scope>
</reference>
<gene>
    <name evidence="13" type="primary">109542008</name>
    <name evidence="12" type="ORF">YQE_10016</name>
</gene>
<feature type="region of interest" description="Disordered" evidence="9">
    <location>
        <begin position="1"/>
        <end position="29"/>
    </location>
</feature>
<dbReference type="PANTHER" id="PTHR19957:SF424">
    <property type="entry name" value="SYNTAXIN-1A"/>
    <property type="match status" value="1"/>
</dbReference>
<dbReference type="InterPro" id="IPR006011">
    <property type="entry name" value="Syntaxin_N"/>
</dbReference>
<reference evidence="12 14" key="1">
    <citation type="journal article" date="2013" name="Genome Biol.">
        <title>Draft genome of the mountain pine beetle, Dendroctonus ponderosae Hopkins, a major forest pest.</title>
        <authorList>
            <person name="Keeling C.I."/>
            <person name="Yuen M.M."/>
            <person name="Liao N.Y."/>
            <person name="Docking T.R."/>
            <person name="Chan S.K."/>
            <person name="Taylor G.A."/>
            <person name="Palmquist D.L."/>
            <person name="Jackman S.D."/>
            <person name="Nguyen A."/>
            <person name="Li M."/>
            <person name="Henderson H."/>
            <person name="Janes J.K."/>
            <person name="Zhao Y."/>
            <person name="Pandoh P."/>
            <person name="Moore R."/>
            <person name="Sperling F.A."/>
            <person name="Huber D.P."/>
            <person name="Birol I."/>
            <person name="Jones S.J."/>
            <person name="Bohlmann J."/>
        </authorList>
    </citation>
    <scope>NUCLEOTIDE SEQUENCE</scope>
</reference>
<evidence type="ECO:0000256" key="1">
    <source>
        <dbReference type="ARBA" id="ARBA00004211"/>
    </source>
</evidence>
<evidence type="ECO:0000256" key="10">
    <source>
        <dbReference type="SAM" id="Phobius"/>
    </source>
</evidence>
<comment type="subcellular location">
    <subcellularLocation>
        <location evidence="1">Membrane</location>
        <topology evidence="1">Single-pass type IV membrane protein</topology>
    </subcellularLocation>
</comment>
<dbReference type="GO" id="GO:0000149">
    <property type="term" value="F:SNARE binding"/>
    <property type="evidence" value="ECO:0007669"/>
    <property type="project" value="TreeGrafter"/>
</dbReference>
<dbReference type="Pfam" id="PF00804">
    <property type="entry name" value="Syntaxin"/>
    <property type="match status" value="1"/>
</dbReference>
<feature type="non-terminal residue" evidence="12">
    <location>
        <position position="1"/>
    </location>
</feature>
<evidence type="ECO:0000256" key="2">
    <source>
        <dbReference type="ARBA" id="ARBA00009063"/>
    </source>
</evidence>
<dbReference type="Proteomes" id="UP000019118">
    <property type="component" value="Unassembled WGS sequence"/>
</dbReference>
<dbReference type="InterPro" id="IPR010989">
    <property type="entry name" value="SNARE"/>
</dbReference>
<dbReference type="SUPFAM" id="SSF47661">
    <property type="entry name" value="t-snare proteins"/>
    <property type="match status" value="1"/>
</dbReference>
<dbReference type="Gene3D" id="1.20.5.110">
    <property type="match status" value="1"/>
</dbReference>
<keyword evidence="14" id="KW-1185">Reference proteome</keyword>
<feature type="domain" description="T-SNARE coiled-coil homology" evidence="11">
    <location>
        <begin position="194"/>
        <end position="256"/>
    </location>
</feature>
<dbReference type="GO" id="GO:0006886">
    <property type="term" value="P:intracellular protein transport"/>
    <property type="evidence" value="ECO:0007669"/>
    <property type="project" value="TreeGrafter"/>
</dbReference>
<dbReference type="GO" id="GO:0006836">
    <property type="term" value="P:neurotransmitter transport"/>
    <property type="evidence" value="ECO:0007669"/>
    <property type="project" value="UniProtKB-KW"/>
</dbReference>
<evidence type="ECO:0000313" key="12">
    <source>
        <dbReference type="EMBL" id="ENN73366.1"/>
    </source>
</evidence>
<dbReference type="OMA" id="WMCVGVI"/>
<dbReference type="CDD" id="cd15848">
    <property type="entry name" value="SNARE_syntaxin1-like"/>
    <property type="match status" value="1"/>
</dbReference>